<dbReference type="SMART" id="SM00554">
    <property type="entry name" value="FAS1"/>
    <property type="match status" value="4"/>
</dbReference>
<accession>A0AAV2TT45</accession>
<dbReference type="SUPFAM" id="SSF82153">
    <property type="entry name" value="FAS1 domain"/>
    <property type="match status" value="4"/>
</dbReference>
<organism evidence="2 3">
    <name type="scientific">Calicophoron daubneyi</name>
    <name type="common">Rumen fluke</name>
    <name type="synonym">Paramphistomum daubneyi</name>
    <dbReference type="NCBI Taxonomy" id="300641"/>
    <lineage>
        <taxon>Eukaryota</taxon>
        <taxon>Metazoa</taxon>
        <taxon>Spiralia</taxon>
        <taxon>Lophotrochozoa</taxon>
        <taxon>Platyhelminthes</taxon>
        <taxon>Trematoda</taxon>
        <taxon>Digenea</taxon>
        <taxon>Plagiorchiida</taxon>
        <taxon>Pronocephalata</taxon>
        <taxon>Paramphistomoidea</taxon>
        <taxon>Paramphistomidae</taxon>
        <taxon>Calicophoron</taxon>
    </lineage>
</organism>
<dbReference type="InterPro" id="IPR050904">
    <property type="entry name" value="Adhesion/Biosynth-related"/>
</dbReference>
<proteinExistence type="predicted"/>
<protein>
    <recommendedName>
        <fullName evidence="1">FAS1 domain-containing protein</fullName>
    </recommendedName>
</protein>
<dbReference type="GO" id="GO:0050839">
    <property type="term" value="F:cell adhesion molecule binding"/>
    <property type="evidence" value="ECO:0007669"/>
    <property type="project" value="TreeGrafter"/>
</dbReference>
<dbReference type="InterPro" id="IPR036378">
    <property type="entry name" value="FAS1_dom_sf"/>
</dbReference>
<dbReference type="Proteomes" id="UP001497525">
    <property type="component" value="Unassembled WGS sequence"/>
</dbReference>
<dbReference type="PROSITE" id="PS50213">
    <property type="entry name" value="FAS1"/>
    <property type="match status" value="2"/>
</dbReference>
<dbReference type="PANTHER" id="PTHR10900:SF114">
    <property type="entry name" value="FAS1 DOMAIN-CONTAINING PROTEIN"/>
    <property type="match status" value="1"/>
</dbReference>
<comment type="caution">
    <text evidence="2">The sequence shown here is derived from an EMBL/GenBank/DDBJ whole genome shotgun (WGS) entry which is preliminary data.</text>
</comment>
<dbReference type="Gene3D" id="2.30.180.10">
    <property type="entry name" value="FAS1 domain"/>
    <property type="match status" value="4"/>
</dbReference>
<gene>
    <name evidence="2" type="ORF">CDAUBV1_LOCUS15194</name>
</gene>
<dbReference type="InterPro" id="IPR000782">
    <property type="entry name" value="FAS1_domain"/>
</dbReference>
<name>A0AAV2TT45_CALDB</name>
<dbReference type="GO" id="GO:0031012">
    <property type="term" value="C:extracellular matrix"/>
    <property type="evidence" value="ECO:0007669"/>
    <property type="project" value="TreeGrafter"/>
</dbReference>
<dbReference type="AlphaFoldDB" id="A0AAV2TT45"/>
<dbReference type="PANTHER" id="PTHR10900">
    <property type="entry name" value="PERIOSTIN-RELATED"/>
    <property type="match status" value="1"/>
</dbReference>
<dbReference type="EMBL" id="CAXLJL010000689">
    <property type="protein sequence ID" value="CAL5140016.1"/>
    <property type="molecule type" value="Genomic_DNA"/>
</dbReference>
<evidence type="ECO:0000313" key="3">
    <source>
        <dbReference type="Proteomes" id="UP001497525"/>
    </source>
</evidence>
<dbReference type="GO" id="GO:0030198">
    <property type="term" value="P:extracellular matrix organization"/>
    <property type="evidence" value="ECO:0007669"/>
    <property type="project" value="TreeGrafter"/>
</dbReference>
<evidence type="ECO:0000313" key="2">
    <source>
        <dbReference type="EMBL" id="CAL5140016.1"/>
    </source>
</evidence>
<dbReference type="GO" id="GO:0007155">
    <property type="term" value="P:cell adhesion"/>
    <property type="evidence" value="ECO:0007669"/>
    <property type="project" value="TreeGrafter"/>
</dbReference>
<reference evidence="2" key="1">
    <citation type="submission" date="2024-06" db="EMBL/GenBank/DDBJ databases">
        <authorList>
            <person name="Liu X."/>
            <person name="Lenzi L."/>
            <person name="Haldenby T S."/>
            <person name="Uol C."/>
        </authorList>
    </citation>
    <scope>NUCLEOTIDE SEQUENCE</scope>
</reference>
<sequence length="693" mass="77934">MQLHGLSILKLISILILGAFGSYYAPVTLEQSKFYEVARRHAEENICPYLKVGDKLLPVACFTCNFPFSLYFRVRLLSRFSDRYVYDCCSGYERNELIKNKCSLRAPTWKTIVKFLKDNGSVLTADALENNTAIADLNKNPAEKVYSVFVPFQDANIQNGEKNYTGLDNSARNLVALGRHYSNTFTNGKKIRNENSVDIKITTYSNGLTFADCRMLMKVDLETTNGLIHYTDGALPPTNQYPTVLSRLMAEPDLSRFVQALPRDVRSELDKRDSNIWYTVFAPTNSAWDAAVRSLASGESVDTLARNHILPKMICSGAIIRTSFDIGPTLGEGKLGLSQKPTGKVVVLSEGHREIPIVRNDIMSGTGVIHVINEAIAPLKVLPLKEVLQQLQNNPRSGMAQAAKELSQCDILDKTTAKIVLLPNDEAFRRLKADKVYNQKMQDKEFRCKVYAYHLLKSNNPSLKKLKSPGFVQEEAFETEYRTPENKPTYVTGTYVKKRDTTKLNFNGASGDKNNVKEFRNGYIYPVDSFNHPPEKTILELIKEEPDTKITMGKIDSTNYGQDLAPLHPKVLLLVPTNMGWNSRDLENSYNKPQTKKLLQLHTIPHPMFGGEDGFVPYDTVHVVDTLLPDRDSGFVKLTIKRSSDGSTFIGHPELPESAWAMVTKWNKVGTDGVVWIVDWPIRCPEQMCQNGL</sequence>
<feature type="domain" description="FAS1" evidence="1">
    <location>
        <begin position="241"/>
        <end position="376"/>
    </location>
</feature>
<dbReference type="Pfam" id="PF02469">
    <property type="entry name" value="Fasciclin"/>
    <property type="match status" value="2"/>
</dbReference>
<evidence type="ECO:0000259" key="1">
    <source>
        <dbReference type="PROSITE" id="PS50213"/>
    </source>
</evidence>
<dbReference type="GO" id="GO:0005615">
    <property type="term" value="C:extracellular space"/>
    <property type="evidence" value="ECO:0007669"/>
    <property type="project" value="TreeGrafter"/>
</dbReference>
<feature type="domain" description="FAS1" evidence="1">
    <location>
        <begin position="109"/>
        <end position="235"/>
    </location>
</feature>